<dbReference type="SMART" id="SM00671">
    <property type="entry name" value="SEL1"/>
    <property type="match status" value="4"/>
</dbReference>
<protein>
    <recommendedName>
        <fullName evidence="4">TPR repeat protein</fullName>
    </recommendedName>
</protein>
<dbReference type="PANTHER" id="PTHR11102">
    <property type="entry name" value="SEL-1-LIKE PROTEIN"/>
    <property type="match status" value="1"/>
</dbReference>
<evidence type="ECO:0000313" key="3">
    <source>
        <dbReference type="Proteomes" id="UP000277671"/>
    </source>
</evidence>
<dbReference type="EMBL" id="RBKT01000001">
    <property type="protein sequence ID" value="RKR87718.1"/>
    <property type="molecule type" value="Genomic_DNA"/>
</dbReference>
<sequence length="266" mass="28557">MATGQKSFHLADIEALFGRMTRGDLVARAEVEQRLPELLSLADGGDADAQALAGGLFLEHMRQPAEARRYFESAADQGHPAGSRGLAVMLLNGIGGERDIKRATSLLTHAMEEGDSHAAFNLGVLFRTGKLVPPNDSYAKQMFQRAAELGLGAGAAVLAEYLTADGAHELAREWNLRGAEGGSVIAMYALAQACRDGVGGPIDPVQAVRWFLRMLDWGDIRGLQDAIETSSLMSTDEINQAARLAGRPDEAPTLIQRARPTNSNRH</sequence>
<dbReference type="AlphaFoldDB" id="A0A495JGM6"/>
<evidence type="ECO:0000313" key="2">
    <source>
        <dbReference type="EMBL" id="RKR87718.1"/>
    </source>
</evidence>
<evidence type="ECO:0000256" key="1">
    <source>
        <dbReference type="SAM" id="MobiDB-lite"/>
    </source>
</evidence>
<dbReference type="Gene3D" id="1.25.40.10">
    <property type="entry name" value="Tetratricopeptide repeat domain"/>
    <property type="match status" value="2"/>
</dbReference>
<dbReference type="OrthoDB" id="4227084at2"/>
<dbReference type="Proteomes" id="UP000277671">
    <property type="component" value="Unassembled WGS sequence"/>
</dbReference>
<organism evidence="2 3">
    <name type="scientific">Micromonospora pisi</name>
    <dbReference type="NCBI Taxonomy" id="589240"/>
    <lineage>
        <taxon>Bacteria</taxon>
        <taxon>Bacillati</taxon>
        <taxon>Actinomycetota</taxon>
        <taxon>Actinomycetes</taxon>
        <taxon>Micromonosporales</taxon>
        <taxon>Micromonosporaceae</taxon>
        <taxon>Micromonospora</taxon>
    </lineage>
</organism>
<name>A0A495JGM6_9ACTN</name>
<dbReference type="RefSeq" id="WP_121156449.1">
    <property type="nucleotide sequence ID" value="NZ_RBKT01000001.1"/>
</dbReference>
<reference evidence="2 3" key="1">
    <citation type="submission" date="2018-10" db="EMBL/GenBank/DDBJ databases">
        <title>Sequencing the genomes of 1000 actinobacteria strains.</title>
        <authorList>
            <person name="Klenk H.-P."/>
        </authorList>
    </citation>
    <scope>NUCLEOTIDE SEQUENCE [LARGE SCALE GENOMIC DNA]</scope>
    <source>
        <strain evidence="2 3">DSM 45175</strain>
    </source>
</reference>
<gene>
    <name evidence="2" type="ORF">BDK92_2010</name>
</gene>
<comment type="caution">
    <text evidence="2">The sequence shown here is derived from an EMBL/GenBank/DDBJ whole genome shotgun (WGS) entry which is preliminary data.</text>
</comment>
<dbReference type="InterPro" id="IPR011990">
    <property type="entry name" value="TPR-like_helical_dom_sf"/>
</dbReference>
<keyword evidence="3" id="KW-1185">Reference proteome</keyword>
<dbReference type="SUPFAM" id="SSF81901">
    <property type="entry name" value="HCP-like"/>
    <property type="match status" value="1"/>
</dbReference>
<feature type="region of interest" description="Disordered" evidence="1">
    <location>
        <begin position="245"/>
        <end position="266"/>
    </location>
</feature>
<accession>A0A495JGM6</accession>
<dbReference type="PANTHER" id="PTHR11102:SF160">
    <property type="entry name" value="ERAD-ASSOCIATED E3 UBIQUITIN-PROTEIN LIGASE COMPONENT HRD3"/>
    <property type="match status" value="1"/>
</dbReference>
<evidence type="ECO:0008006" key="4">
    <source>
        <dbReference type="Google" id="ProtNLM"/>
    </source>
</evidence>
<dbReference type="InterPro" id="IPR006597">
    <property type="entry name" value="Sel1-like"/>
</dbReference>
<dbReference type="InterPro" id="IPR050767">
    <property type="entry name" value="Sel1_AlgK"/>
</dbReference>
<proteinExistence type="predicted"/>
<dbReference type="Pfam" id="PF08238">
    <property type="entry name" value="Sel1"/>
    <property type="match status" value="4"/>
</dbReference>